<reference evidence="4 5" key="1">
    <citation type="submission" date="2019-11" db="EMBL/GenBank/DDBJ databases">
        <title>Draft genome of Amycolatopsis RM579.</title>
        <authorList>
            <person name="Duangmal K."/>
            <person name="Mingma R."/>
        </authorList>
    </citation>
    <scope>NUCLEOTIDE SEQUENCE [LARGE SCALE GENOMIC DNA]</scope>
    <source>
        <strain evidence="4 5">RM579</strain>
    </source>
</reference>
<dbReference type="SUPFAM" id="SSF52777">
    <property type="entry name" value="CoA-dependent acyltransferases"/>
    <property type="match status" value="2"/>
</dbReference>
<comment type="caution">
    <text evidence="4">The sequence shown here is derived from an EMBL/GenBank/DDBJ whole genome shotgun (WGS) entry which is preliminary data.</text>
</comment>
<dbReference type="PANTHER" id="PTHR45527">
    <property type="entry name" value="NONRIBOSOMAL PEPTIDE SYNTHETASE"/>
    <property type="match status" value="1"/>
</dbReference>
<dbReference type="RefSeq" id="WP_154756677.1">
    <property type="nucleotide sequence ID" value="NZ_WMBA01000012.1"/>
</dbReference>
<feature type="region of interest" description="Disordered" evidence="1">
    <location>
        <begin position="217"/>
        <end position="239"/>
    </location>
</feature>
<dbReference type="GO" id="GO:0003824">
    <property type="term" value="F:catalytic activity"/>
    <property type="evidence" value="ECO:0007669"/>
    <property type="project" value="InterPro"/>
</dbReference>
<evidence type="ECO:0000259" key="3">
    <source>
        <dbReference type="Pfam" id="PF18563"/>
    </source>
</evidence>
<dbReference type="Gene3D" id="3.30.559.10">
    <property type="entry name" value="Chloramphenicol acetyltransferase-like domain"/>
    <property type="match status" value="1"/>
</dbReference>
<dbReference type="GO" id="GO:0031177">
    <property type="term" value="F:phosphopantetheine binding"/>
    <property type="evidence" value="ECO:0007669"/>
    <property type="project" value="TreeGrafter"/>
</dbReference>
<dbReference type="InterPro" id="IPR023213">
    <property type="entry name" value="CAT-like_dom_sf"/>
</dbReference>
<dbReference type="InterPro" id="IPR044894">
    <property type="entry name" value="TubC_N_sf"/>
</dbReference>
<gene>
    <name evidence="4" type="ORF">GKO32_10800</name>
</gene>
<dbReference type="Pfam" id="PF18563">
    <property type="entry name" value="TubC_N"/>
    <property type="match status" value="1"/>
</dbReference>
<dbReference type="GO" id="GO:0044550">
    <property type="term" value="P:secondary metabolite biosynthetic process"/>
    <property type="evidence" value="ECO:0007669"/>
    <property type="project" value="TreeGrafter"/>
</dbReference>
<name>A0A6N7Z342_9PSEU</name>
<feature type="domain" description="TubC N-terminal docking" evidence="3">
    <location>
        <begin position="4"/>
        <end position="54"/>
    </location>
</feature>
<dbReference type="GO" id="GO:0005737">
    <property type="term" value="C:cytoplasm"/>
    <property type="evidence" value="ECO:0007669"/>
    <property type="project" value="TreeGrafter"/>
</dbReference>
<dbReference type="Pfam" id="PF00668">
    <property type="entry name" value="Condensation"/>
    <property type="match status" value="1"/>
</dbReference>
<organism evidence="4 5">
    <name type="scientific">Amycolatopsis pithecellobii</name>
    <dbReference type="NCBI Taxonomy" id="664692"/>
    <lineage>
        <taxon>Bacteria</taxon>
        <taxon>Bacillati</taxon>
        <taxon>Actinomycetota</taxon>
        <taxon>Actinomycetes</taxon>
        <taxon>Pseudonocardiales</taxon>
        <taxon>Pseudonocardiaceae</taxon>
        <taxon>Amycolatopsis</taxon>
    </lineage>
</organism>
<dbReference type="OrthoDB" id="2378856at2"/>
<proteinExistence type="predicted"/>
<evidence type="ECO:0000313" key="5">
    <source>
        <dbReference type="Proteomes" id="UP000440096"/>
    </source>
</evidence>
<dbReference type="GO" id="GO:0043041">
    <property type="term" value="P:amino acid activation for nonribosomal peptide biosynthetic process"/>
    <property type="evidence" value="ECO:0007669"/>
    <property type="project" value="TreeGrafter"/>
</dbReference>
<evidence type="ECO:0000313" key="4">
    <source>
        <dbReference type="EMBL" id="MTD54460.1"/>
    </source>
</evidence>
<dbReference type="AlphaFoldDB" id="A0A6N7Z342"/>
<evidence type="ECO:0008006" key="6">
    <source>
        <dbReference type="Google" id="ProtNLM"/>
    </source>
</evidence>
<dbReference type="GO" id="GO:0008610">
    <property type="term" value="P:lipid biosynthetic process"/>
    <property type="evidence" value="ECO:0007669"/>
    <property type="project" value="UniProtKB-ARBA"/>
</dbReference>
<feature type="region of interest" description="Disordered" evidence="1">
    <location>
        <begin position="258"/>
        <end position="277"/>
    </location>
</feature>
<dbReference type="Gene3D" id="1.10.10.1830">
    <property type="entry name" value="Non-ribosomal peptide synthase, adenylation domain"/>
    <property type="match status" value="1"/>
</dbReference>
<dbReference type="InterPro" id="IPR041464">
    <property type="entry name" value="TubC_N"/>
</dbReference>
<evidence type="ECO:0000259" key="2">
    <source>
        <dbReference type="Pfam" id="PF00668"/>
    </source>
</evidence>
<sequence length="463" mass="49503">MTAIDALLGKLRTLDVRLAAAGDALRYDAPSGTLSPGLLTELRHHKPALLAHLSGILGVAPVSAQQETMLSAVMQAPRPEVFNVPTRIWLTGRLDVTALGTAIDALVRRHAGLRSRFVRDHTGNWVQQALAPQPVPLPVEDLRGRPPQDVEQACQALADTPFDLRRSTVPVCRLFQVDDDRWALMLVTHHIATDGWALSVVLRELAELYRAAAGGTEPRLAAPSAQPADYARRQRGQTGTERKLPFWRAHLDGASLAQLPTDRPAPARSTGAGDTVRRAVPRSTRAAVEAFARSHEVTPCAVAVAALGRWLAGLSGGGDILLKLSYANREHRELESLVSCSRIGLGVLMRDAGRVPFGELVEQVGRHLPAAIDNALPLEDVLGAGRAPQLAFAYQQLPGPEVTFAGLATRIEDVAAAAARAELTLGLGPTAAWLEYATDLRDPATAAGLLDGYLDGLVAQCQM</sequence>
<evidence type="ECO:0000256" key="1">
    <source>
        <dbReference type="SAM" id="MobiDB-lite"/>
    </source>
</evidence>
<keyword evidence="5" id="KW-1185">Reference proteome</keyword>
<dbReference type="InterPro" id="IPR001242">
    <property type="entry name" value="Condensation_dom"/>
</dbReference>
<dbReference type="PANTHER" id="PTHR45527:SF1">
    <property type="entry name" value="FATTY ACID SYNTHASE"/>
    <property type="match status" value="1"/>
</dbReference>
<dbReference type="Gene3D" id="3.30.559.30">
    <property type="entry name" value="Nonribosomal peptide synthetase, condensation domain"/>
    <property type="match status" value="1"/>
</dbReference>
<accession>A0A6N7Z342</accession>
<dbReference type="EMBL" id="WMBA01000012">
    <property type="protein sequence ID" value="MTD54460.1"/>
    <property type="molecule type" value="Genomic_DNA"/>
</dbReference>
<feature type="domain" description="Condensation" evidence="2">
    <location>
        <begin position="58"/>
        <end position="381"/>
    </location>
</feature>
<protein>
    <recommendedName>
        <fullName evidence="6">Condensation domain-containing protein</fullName>
    </recommendedName>
</protein>
<dbReference type="Proteomes" id="UP000440096">
    <property type="component" value="Unassembled WGS sequence"/>
</dbReference>